<dbReference type="EMBL" id="BLLK01000038">
    <property type="protein sequence ID" value="GFH50195.1"/>
    <property type="molecule type" value="Genomic_DNA"/>
</dbReference>
<evidence type="ECO:0000256" key="2">
    <source>
        <dbReference type="ARBA" id="ARBA00022801"/>
    </source>
</evidence>
<gene>
    <name evidence="9" type="ORF">CTEN210_06671</name>
</gene>
<dbReference type="PANTHER" id="PTHR43603">
    <property type="entry name" value="COBW DOMAIN-CONTAINING PROTEIN DDB_G0274527"/>
    <property type="match status" value="1"/>
</dbReference>
<dbReference type="Pfam" id="PF02492">
    <property type="entry name" value="cobW"/>
    <property type="match status" value="1"/>
</dbReference>
<dbReference type="SUPFAM" id="SSF52540">
    <property type="entry name" value="P-loop containing nucleoside triphosphate hydrolases"/>
    <property type="match status" value="1"/>
</dbReference>
<keyword evidence="1" id="KW-0547">Nucleotide-binding</keyword>
<comment type="catalytic activity">
    <reaction evidence="5">
        <text>GTP + H2O = GDP + phosphate + H(+)</text>
        <dbReference type="Rhea" id="RHEA:19669"/>
        <dbReference type="ChEBI" id="CHEBI:15377"/>
        <dbReference type="ChEBI" id="CHEBI:15378"/>
        <dbReference type="ChEBI" id="CHEBI:37565"/>
        <dbReference type="ChEBI" id="CHEBI:43474"/>
        <dbReference type="ChEBI" id="CHEBI:58189"/>
    </reaction>
    <physiologicalReaction direction="left-to-right" evidence="5">
        <dbReference type="Rhea" id="RHEA:19670"/>
    </physiologicalReaction>
</comment>
<keyword evidence="10" id="KW-1185">Reference proteome</keyword>
<evidence type="ECO:0000256" key="7">
    <source>
        <dbReference type="SAM" id="SignalP"/>
    </source>
</evidence>
<sequence>MIVSRGILSLAALAFLGLESSQAFTFPAKTTHSSSLYATQQVEEEEKKVPITLLAGFLGSGKTTTLENLLKNNQGQKIGIVVNDVASINIDNKLLANPDVSSTGGTIELQNGCACCSLSDELLTSIEQLMTAEDGTQRDFDSIVVELSGVADPKAVRDNWENASWVKHPATKYATMDKVVTLVDADTFGTDWMTWDTSGDRQGWVDPADCEADKKVPELLSEQIESADVLVINKIDLAGEEQTKVATSLAKILNQKATLYETKFGDISVKQILDAGKIERDVDEKKKDDEACNDPDCTEDHSHSHDHSADPTCTEDHSAETCNDPACTDESHSHTHSHSHSHNTSTENLGITNFVYKRDRPFNPSRLLVALNMWPVPVVDTLDLGELTNPPTKSSDEEQEEASPFQGLLRSKGFCWMAPTSWNGPMEDIWRHNTKMYWSHAGKHFSVSTSGKWWAELTKDQLKIVFSQNEKELNRILTEDFVSDEFGDRRQEIVFIGANIDEEAITKELDECLCTDAEMENYRVQLKMYEDSLVKPAFKTSARKKPSKKKVDEPVDIPKVVGPPEDDE</sequence>
<dbReference type="Gene3D" id="3.40.50.300">
    <property type="entry name" value="P-loop containing nucleotide triphosphate hydrolases"/>
    <property type="match status" value="1"/>
</dbReference>
<dbReference type="CDD" id="cd03112">
    <property type="entry name" value="CobW-like"/>
    <property type="match status" value="1"/>
</dbReference>
<dbReference type="SMART" id="SM00833">
    <property type="entry name" value="CobW_C"/>
    <property type="match status" value="1"/>
</dbReference>
<keyword evidence="2" id="KW-0378">Hydrolase</keyword>
<accession>A0AAD3H4L8</accession>
<dbReference type="SUPFAM" id="SSF90002">
    <property type="entry name" value="Hypothetical protein YjiA, C-terminal domain"/>
    <property type="match status" value="1"/>
</dbReference>
<evidence type="ECO:0000313" key="9">
    <source>
        <dbReference type="EMBL" id="GFH50195.1"/>
    </source>
</evidence>
<feature type="signal peptide" evidence="7">
    <location>
        <begin position="1"/>
        <end position="23"/>
    </location>
</feature>
<feature type="domain" description="CobW C-terminal" evidence="8">
    <location>
        <begin position="351"/>
        <end position="513"/>
    </location>
</feature>
<protein>
    <recommendedName>
        <fullName evidence="8">CobW C-terminal domain-containing protein</fullName>
    </recommendedName>
</protein>
<dbReference type="Proteomes" id="UP001054902">
    <property type="component" value="Unassembled WGS sequence"/>
</dbReference>
<dbReference type="AlphaFoldDB" id="A0AAD3H4L8"/>
<evidence type="ECO:0000259" key="8">
    <source>
        <dbReference type="SMART" id="SM00833"/>
    </source>
</evidence>
<dbReference type="InterPro" id="IPR036627">
    <property type="entry name" value="CobW-likC_sf"/>
</dbReference>
<evidence type="ECO:0000256" key="4">
    <source>
        <dbReference type="ARBA" id="ARBA00034320"/>
    </source>
</evidence>
<dbReference type="GO" id="GO:0016787">
    <property type="term" value="F:hydrolase activity"/>
    <property type="evidence" value="ECO:0007669"/>
    <property type="project" value="UniProtKB-KW"/>
</dbReference>
<keyword evidence="3" id="KW-0143">Chaperone</keyword>
<comment type="similarity">
    <text evidence="4">Belongs to the SIMIBI class G3E GTPase family. ZNG1 subfamily.</text>
</comment>
<feature type="compositionally biased region" description="Basic and acidic residues" evidence="6">
    <location>
        <begin position="298"/>
        <end position="319"/>
    </location>
</feature>
<feature type="region of interest" description="Disordered" evidence="6">
    <location>
        <begin position="282"/>
        <end position="346"/>
    </location>
</feature>
<dbReference type="InterPro" id="IPR011629">
    <property type="entry name" value="CobW-like_C"/>
</dbReference>
<dbReference type="Gene3D" id="3.30.1220.10">
    <property type="entry name" value="CobW-like, C-terminal domain"/>
    <property type="match status" value="1"/>
</dbReference>
<evidence type="ECO:0000256" key="3">
    <source>
        <dbReference type="ARBA" id="ARBA00023186"/>
    </source>
</evidence>
<feature type="chain" id="PRO_5042098751" description="CobW C-terminal domain-containing protein" evidence="7">
    <location>
        <begin position="24"/>
        <end position="568"/>
    </location>
</feature>
<dbReference type="InterPro" id="IPR027417">
    <property type="entry name" value="P-loop_NTPase"/>
</dbReference>
<evidence type="ECO:0000256" key="6">
    <source>
        <dbReference type="SAM" id="MobiDB-lite"/>
    </source>
</evidence>
<evidence type="ECO:0000256" key="1">
    <source>
        <dbReference type="ARBA" id="ARBA00022741"/>
    </source>
</evidence>
<keyword evidence="7" id="KW-0732">Signal</keyword>
<dbReference type="GO" id="GO:0000166">
    <property type="term" value="F:nucleotide binding"/>
    <property type="evidence" value="ECO:0007669"/>
    <property type="project" value="UniProtKB-KW"/>
</dbReference>
<feature type="region of interest" description="Disordered" evidence="6">
    <location>
        <begin position="540"/>
        <end position="568"/>
    </location>
</feature>
<proteinExistence type="inferred from homology"/>
<reference evidence="9 10" key="1">
    <citation type="journal article" date="2021" name="Sci. Rep.">
        <title>The genome of the diatom Chaetoceros tenuissimus carries an ancient integrated fragment of an extant virus.</title>
        <authorList>
            <person name="Hongo Y."/>
            <person name="Kimura K."/>
            <person name="Takaki Y."/>
            <person name="Yoshida Y."/>
            <person name="Baba S."/>
            <person name="Kobayashi G."/>
            <person name="Nagasaki K."/>
            <person name="Hano T."/>
            <person name="Tomaru Y."/>
        </authorList>
    </citation>
    <scope>NUCLEOTIDE SEQUENCE [LARGE SCALE GENOMIC DNA]</scope>
    <source>
        <strain evidence="9 10">NIES-3715</strain>
    </source>
</reference>
<comment type="caution">
    <text evidence="9">The sequence shown here is derived from an EMBL/GenBank/DDBJ whole genome shotgun (WGS) entry which is preliminary data.</text>
</comment>
<dbReference type="Pfam" id="PF07683">
    <property type="entry name" value="CobW_C"/>
    <property type="match status" value="1"/>
</dbReference>
<dbReference type="InterPro" id="IPR003495">
    <property type="entry name" value="CobW/HypB/UreG_nucleotide-bd"/>
</dbReference>
<name>A0AAD3H4L8_9STRA</name>
<dbReference type="InterPro" id="IPR051927">
    <property type="entry name" value="Zn_Chap_cDPG_Synth"/>
</dbReference>
<dbReference type="PANTHER" id="PTHR43603:SF1">
    <property type="entry name" value="ZINC-REGULATED GTPASE METALLOPROTEIN ACTIVATOR 1"/>
    <property type="match status" value="1"/>
</dbReference>
<evidence type="ECO:0000256" key="5">
    <source>
        <dbReference type="ARBA" id="ARBA00049117"/>
    </source>
</evidence>
<organism evidence="9 10">
    <name type="scientific">Chaetoceros tenuissimus</name>
    <dbReference type="NCBI Taxonomy" id="426638"/>
    <lineage>
        <taxon>Eukaryota</taxon>
        <taxon>Sar</taxon>
        <taxon>Stramenopiles</taxon>
        <taxon>Ochrophyta</taxon>
        <taxon>Bacillariophyta</taxon>
        <taxon>Coscinodiscophyceae</taxon>
        <taxon>Chaetocerotophycidae</taxon>
        <taxon>Chaetocerotales</taxon>
        <taxon>Chaetocerotaceae</taxon>
        <taxon>Chaetoceros</taxon>
    </lineage>
</organism>
<evidence type="ECO:0000313" key="10">
    <source>
        <dbReference type="Proteomes" id="UP001054902"/>
    </source>
</evidence>